<accession>A0A162ST98</accession>
<dbReference type="Proteomes" id="UP000076603">
    <property type="component" value="Unassembled WGS sequence"/>
</dbReference>
<dbReference type="RefSeq" id="WP_066620684.1">
    <property type="nucleotide sequence ID" value="NZ_FQXL01000022.1"/>
</dbReference>
<sequence>MRKKLVIIFTIILFTIAFTNRFCSTTYANDKNTFFNAVNINQDESQEKLENDLLLSVFTPYISKAIENYYGELRQFDLWDAKIISIKRLEPGTFNFETMISVATFKGPHNPPYGLEMVTIRFDDTGIHVVNFKHKDVSFYD</sequence>
<dbReference type="Pfam" id="PF13027">
    <property type="entry name" value="DUF3888"/>
    <property type="match status" value="1"/>
</dbReference>
<proteinExistence type="predicted"/>
<dbReference type="AlphaFoldDB" id="A0A162ST98"/>
<keyword evidence="2" id="KW-1185">Reference proteome</keyword>
<evidence type="ECO:0000313" key="2">
    <source>
        <dbReference type="Proteomes" id="UP000076603"/>
    </source>
</evidence>
<dbReference type="STRING" id="1121326.CLMAG_16460"/>
<organism evidence="1 2">
    <name type="scientific">Clostridium magnum DSM 2767</name>
    <dbReference type="NCBI Taxonomy" id="1121326"/>
    <lineage>
        <taxon>Bacteria</taxon>
        <taxon>Bacillati</taxon>
        <taxon>Bacillota</taxon>
        <taxon>Clostridia</taxon>
        <taxon>Eubacteriales</taxon>
        <taxon>Clostridiaceae</taxon>
        <taxon>Clostridium</taxon>
    </lineage>
</organism>
<protein>
    <recommendedName>
        <fullName evidence="3">DUF3888 domain-containing protein</fullName>
    </recommendedName>
</protein>
<dbReference type="InterPro" id="IPR024984">
    <property type="entry name" value="DUF3888"/>
</dbReference>
<gene>
    <name evidence="1" type="ORF">CLMAG_16460</name>
</gene>
<dbReference type="OrthoDB" id="1937736at2"/>
<evidence type="ECO:0008006" key="3">
    <source>
        <dbReference type="Google" id="ProtNLM"/>
    </source>
</evidence>
<reference evidence="1 2" key="1">
    <citation type="submission" date="2016-04" db="EMBL/GenBank/DDBJ databases">
        <title>Genome sequence of Clostridium magnum DSM 2767.</title>
        <authorList>
            <person name="Poehlein A."/>
            <person name="Uhlig R."/>
            <person name="Fischer R."/>
            <person name="Bahl H."/>
            <person name="Daniel R."/>
        </authorList>
    </citation>
    <scope>NUCLEOTIDE SEQUENCE [LARGE SCALE GENOMIC DNA]</scope>
    <source>
        <strain evidence="1 2">DSM 2767</strain>
    </source>
</reference>
<comment type="caution">
    <text evidence="1">The sequence shown here is derived from an EMBL/GenBank/DDBJ whole genome shotgun (WGS) entry which is preliminary data.</text>
</comment>
<name>A0A162ST98_9CLOT</name>
<dbReference type="PATRIC" id="fig|1121326.3.peg.1621"/>
<dbReference type="EMBL" id="LWAE01000002">
    <property type="protein sequence ID" value="KZL91840.1"/>
    <property type="molecule type" value="Genomic_DNA"/>
</dbReference>
<evidence type="ECO:0000313" key="1">
    <source>
        <dbReference type="EMBL" id="KZL91840.1"/>
    </source>
</evidence>